<proteinExistence type="inferred from homology"/>
<keyword evidence="3 7" id="KW-1134">Transmembrane beta strand</keyword>
<dbReference type="Proteomes" id="UP000664835">
    <property type="component" value="Unassembled WGS sequence"/>
</dbReference>
<dbReference type="InterPro" id="IPR010917">
    <property type="entry name" value="TonB_rcpt_CS"/>
</dbReference>
<dbReference type="RefSeq" id="WP_208148503.1">
    <property type="nucleotide sequence ID" value="NZ_JAGETV010000007.1"/>
</dbReference>
<keyword evidence="6 7" id="KW-0998">Cell outer membrane</keyword>
<dbReference type="Gene3D" id="2.170.130.10">
    <property type="entry name" value="TonB-dependent receptor, plug domain"/>
    <property type="match status" value="1"/>
</dbReference>
<accession>A0ABS3Q4M3</accession>
<keyword evidence="2 7" id="KW-0813">Transport</keyword>
<evidence type="ECO:0000256" key="9">
    <source>
        <dbReference type="SAM" id="SignalP"/>
    </source>
</evidence>
<protein>
    <submittedName>
        <fullName evidence="10">TonB-dependent receptor</fullName>
    </submittedName>
</protein>
<evidence type="ECO:0000313" key="11">
    <source>
        <dbReference type="Proteomes" id="UP000664835"/>
    </source>
</evidence>
<gene>
    <name evidence="10" type="ORF">J3998_05635</name>
</gene>
<dbReference type="EMBL" id="JAGETV010000007">
    <property type="protein sequence ID" value="MBO1927053.1"/>
    <property type="molecule type" value="Genomic_DNA"/>
</dbReference>
<evidence type="ECO:0000313" key="10">
    <source>
        <dbReference type="EMBL" id="MBO1927053.1"/>
    </source>
</evidence>
<evidence type="ECO:0000256" key="4">
    <source>
        <dbReference type="ARBA" id="ARBA00022692"/>
    </source>
</evidence>
<evidence type="ECO:0000256" key="1">
    <source>
        <dbReference type="ARBA" id="ARBA00004571"/>
    </source>
</evidence>
<evidence type="ECO:0000256" key="3">
    <source>
        <dbReference type="ARBA" id="ARBA00022452"/>
    </source>
</evidence>
<evidence type="ECO:0000256" key="6">
    <source>
        <dbReference type="ARBA" id="ARBA00023237"/>
    </source>
</evidence>
<comment type="caution">
    <text evidence="10">The sequence shown here is derived from an EMBL/GenBank/DDBJ whole genome shotgun (WGS) entry which is preliminary data.</text>
</comment>
<dbReference type="InterPro" id="IPR036942">
    <property type="entry name" value="Beta-barrel_TonB_sf"/>
</dbReference>
<dbReference type="InterPro" id="IPR039426">
    <property type="entry name" value="TonB-dep_rcpt-like"/>
</dbReference>
<comment type="subcellular location">
    <subcellularLocation>
        <location evidence="1 7">Cell outer membrane</location>
        <topology evidence="1 7">Multi-pass membrane protein</topology>
    </subcellularLocation>
</comment>
<dbReference type="InterPro" id="IPR037066">
    <property type="entry name" value="Plug_dom_sf"/>
</dbReference>
<name>A0ABS3Q4M3_9GAMM</name>
<keyword evidence="9" id="KW-0732">Signal</keyword>
<evidence type="ECO:0000256" key="5">
    <source>
        <dbReference type="ARBA" id="ARBA00023136"/>
    </source>
</evidence>
<feature type="signal peptide" evidence="9">
    <location>
        <begin position="1"/>
        <end position="24"/>
    </location>
</feature>
<keyword evidence="5 7" id="KW-0472">Membrane</keyword>
<reference evidence="10 11" key="1">
    <citation type="submission" date="2021-03" db="EMBL/GenBank/DDBJ databases">
        <title>Thiomicrorhabdus sp.nov.,novel sulfur-oxidizing bacteria isolated from coastal sediment.</title>
        <authorList>
            <person name="Liu X."/>
        </authorList>
    </citation>
    <scope>NUCLEOTIDE SEQUENCE [LARGE SCALE GENOMIC DNA]</scope>
    <source>
        <strain evidence="10 11">6S2-11</strain>
    </source>
</reference>
<dbReference type="Gene3D" id="2.40.170.20">
    <property type="entry name" value="TonB-dependent receptor, beta-barrel domain"/>
    <property type="match status" value="1"/>
</dbReference>
<sequence>MRKTNAFYLTLSCLLLMVPKFAYAEAQLSTVVVNAEPEAEIKADSSEAGKTTLSKEILQTLPKSNGDMNEALMILPEVEVIDTANTSNQAGELKPGKVSILGGAYYQNNFIVDGSPNNSILDPGSTTSNVGQLEGHPQEMYLNLNLIESINVYSSNVSAQFGQFSSGVVEAKTKRAEGEFRAHFGVRYTADSLTKFHVEDQTDFELSRSAADDQPKFEKLNYNLFVNVPVNDSNAFYINYNRATSDIPVLHLDRTENEQRTLDNLLTKWTHFFNDDHILDITFSTAPYSENRLLQNVEDSEYTVNGGGSKLNLELESHFALGSMDSSFSINQSVNSREAPQNYYYWAHTDTFPWGRVYDGNYSRQGGYGDLESEQNRMYLKSDFAFKRMQSGETEHAVKLGAELNRVAATKTRTQDANRYTVSHRDGEAEAGIANLNCGSADACVEGEQYAANKTVYLAGTREAEIVNTGFYLEDSMQWQRLMLRLGARYDYNDFMENHDIAYRSLGKFDLFGNKDIFLTAGLNRYYANTFLSHKLRQSGKNYQEYTRGLLGGYDENGQKIVTPDQWSLGDDYHTDITEYSKLKTPYSDEHSIGLEAKLLGGILSMEQVFRDGHDQFTSETSAVADDGHTYTTLTNNGWSKHQSFRIKWQKSWAKHSILASFFKGKGSKNYVEGYNDEADDIDNSAIIYQGQLYSMSDFGTIEDNSPATLKLFYGYQASKGLNIGLFATYTGKYQNFESNSFVLDSVQDDDDANAVRKIQIYRYVDYDPLFKLDLSLSYKYRWLGQTMTFTVDAKNLLDQVQKVDDGTNNYTLGRQFWLGASIDF</sequence>
<evidence type="ECO:0000256" key="2">
    <source>
        <dbReference type="ARBA" id="ARBA00022448"/>
    </source>
</evidence>
<feature type="chain" id="PRO_5046543471" evidence="9">
    <location>
        <begin position="25"/>
        <end position="825"/>
    </location>
</feature>
<evidence type="ECO:0000256" key="7">
    <source>
        <dbReference type="PROSITE-ProRule" id="PRU01360"/>
    </source>
</evidence>
<keyword evidence="10" id="KW-0675">Receptor</keyword>
<dbReference type="PROSITE" id="PS52016">
    <property type="entry name" value="TONB_DEPENDENT_REC_3"/>
    <property type="match status" value="1"/>
</dbReference>
<organism evidence="10 11">
    <name type="scientific">Thiomicrorhabdus marina</name>
    <dbReference type="NCBI Taxonomy" id="2818442"/>
    <lineage>
        <taxon>Bacteria</taxon>
        <taxon>Pseudomonadati</taxon>
        <taxon>Pseudomonadota</taxon>
        <taxon>Gammaproteobacteria</taxon>
        <taxon>Thiotrichales</taxon>
        <taxon>Piscirickettsiaceae</taxon>
        <taxon>Thiomicrorhabdus</taxon>
    </lineage>
</organism>
<dbReference type="PROSITE" id="PS01156">
    <property type="entry name" value="TONB_DEPENDENT_REC_2"/>
    <property type="match status" value="1"/>
</dbReference>
<comment type="similarity">
    <text evidence="7">Belongs to the TonB-dependent receptor family.</text>
</comment>
<dbReference type="SUPFAM" id="SSF56935">
    <property type="entry name" value="Porins"/>
    <property type="match status" value="1"/>
</dbReference>
<keyword evidence="11" id="KW-1185">Reference proteome</keyword>
<keyword evidence="4 7" id="KW-0812">Transmembrane</keyword>
<feature type="short sequence motif" description="TonB C-terminal box" evidence="8">
    <location>
        <begin position="808"/>
        <end position="825"/>
    </location>
</feature>
<evidence type="ECO:0000256" key="8">
    <source>
        <dbReference type="PROSITE-ProRule" id="PRU10144"/>
    </source>
</evidence>